<dbReference type="AlphaFoldDB" id="A0A5B7FHF4"/>
<dbReference type="Proteomes" id="UP000324222">
    <property type="component" value="Unassembled WGS sequence"/>
</dbReference>
<sequence length="71" mass="7682">MKLLIIDELCEMFTRQTFLHFFKRLESGLAGGGAAVNTGVSLGYTLFIDQLAAEFLDVVVVVVVSEAGVQC</sequence>
<proteinExistence type="predicted"/>
<evidence type="ECO:0000313" key="2">
    <source>
        <dbReference type="Proteomes" id="UP000324222"/>
    </source>
</evidence>
<organism evidence="1 2">
    <name type="scientific">Portunus trituberculatus</name>
    <name type="common">Swimming crab</name>
    <name type="synonym">Neptunus trituberculatus</name>
    <dbReference type="NCBI Taxonomy" id="210409"/>
    <lineage>
        <taxon>Eukaryota</taxon>
        <taxon>Metazoa</taxon>
        <taxon>Ecdysozoa</taxon>
        <taxon>Arthropoda</taxon>
        <taxon>Crustacea</taxon>
        <taxon>Multicrustacea</taxon>
        <taxon>Malacostraca</taxon>
        <taxon>Eumalacostraca</taxon>
        <taxon>Eucarida</taxon>
        <taxon>Decapoda</taxon>
        <taxon>Pleocyemata</taxon>
        <taxon>Brachyura</taxon>
        <taxon>Eubrachyura</taxon>
        <taxon>Portunoidea</taxon>
        <taxon>Portunidae</taxon>
        <taxon>Portuninae</taxon>
        <taxon>Portunus</taxon>
    </lineage>
</organism>
<evidence type="ECO:0000313" key="1">
    <source>
        <dbReference type="EMBL" id="MPC47000.1"/>
    </source>
</evidence>
<reference evidence="1 2" key="1">
    <citation type="submission" date="2019-05" db="EMBL/GenBank/DDBJ databases">
        <title>Another draft genome of Portunus trituberculatus and its Hox gene families provides insights of decapod evolution.</title>
        <authorList>
            <person name="Jeong J.-H."/>
            <person name="Song I."/>
            <person name="Kim S."/>
            <person name="Choi T."/>
            <person name="Kim D."/>
            <person name="Ryu S."/>
            <person name="Kim W."/>
        </authorList>
    </citation>
    <scope>NUCLEOTIDE SEQUENCE [LARGE SCALE GENOMIC DNA]</scope>
    <source>
        <tissue evidence="1">Muscle</tissue>
    </source>
</reference>
<protein>
    <submittedName>
        <fullName evidence="1">Uncharacterized protein</fullName>
    </submittedName>
</protein>
<comment type="caution">
    <text evidence="1">The sequence shown here is derived from an EMBL/GenBank/DDBJ whole genome shotgun (WGS) entry which is preliminary data.</text>
</comment>
<dbReference type="EMBL" id="VSRR010007490">
    <property type="protein sequence ID" value="MPC47000.1"/>
    <property type="molecule type" value="Genomic_DNA"/>
</dbReference>
<accession>A0A5B7FHF4</accession>
<keyword evidence="2" id="KW-1185">Reference proteome</keyword>
<name>A0A5B7FHF4_PORTR</name>
<gene>
    <name evidence="1" type="ORF">E2C01_040734</name>
</gene>